<sequence>MRLIDADEAVLAAIKAAGIEAHITALDAFTGNEGVVVQALPATVTSTDFDGTQHLGAKVQIIARYFGRNKAREAVERIVSLLDGIPLPSPSGRYTWEETEIYTWPQRMDDSKYDTWEVKINVQIARERR</sequence>
<dbReference type="Proteomes" id="UP000000954">
    <property type="component" value="Chromosome"/>
</dbReference>
<dbReference type="EMBL" id="CP001682">
    <property type="protein sequence ID" value="ACU93997.1"/>
    <property type="molecule type" value="Genomic_DNA"/>
</dbReference>
<evidence type="ECO:0000313" key="2">
    <source>
        <dbReference type="Proteomes" id="UP000000954"/>
    </source>
</evidence>
<dbReference type="STRING" id="469378.Ccur_02700"/>
<evidence type="ECO:0000313" key="1">
    <source>
        <dbReference type="EMBL" id="ACU93997.1"/>
    </source>
</evidence>
<reference evidence="1 2" key="1">
    <citation type="journal article" date="2009" name="Stand. Genomic Sci.">
        <title>Complete genome sequence of Cryptobacterium curtum type strain (12-3).</title>
        <authorList>
            <person name="Mavrommatis K."/>
            <person name="Pukall R."/>
            <person name="Rohde C."/>
            <person name="Chen F."/>
            <person name="Sims D."/>
            <person name="Brettin T."/>
            <person name="Kuske C."/>
            <person name="Detter J.C."/>
            <person name="Han C."/>
            <person name="Lapidus A."/>
            <person name="Copeland A."/>
            <person name="Glavina Del Rio T."/>
            <person name="Nolan M."/>
            <person name="Lucas S."/>
            <person name="Tice H."/>
            <person name="Cheng J.F."/>
            <person name="Bruce D."/>
            <person name="Goodwin L."/>
            <person name="Pitluck S."/>
            <person name="Ovchinnikova G."/>
            <person name="Pati A."/>
            <person name="Ivanova N."/>
            <person name="Chen A."/>
            <person name="Palaniappan K."/>
            <person name="Chain P."/>
            <person name="D'haeseleer P."/>
            <person name="Goker M."/>
            <person name="Bristow J."/>
            <person name="Eisen J.A."/>
            <person name="Markowitz V."/>
            <person name="Hugenholtz P."/>
            <person name="Rohde M."/>
            <person name="Klenk H.P."/>
            <person name="Kyrpides N.C."/>
        </authorList>
    </citation>
    <scope>NUCLEOTIDE SEQUENCE [LARGE SCALE GENOMIC DNA]</scope>
    <source>
        <strain evidence="2">ATCC 700683 / DSM 15641 / 12-3</strain>
    </source>
</reference>
<accession>C7MM57</accession>
<dbReference type="HOGENOM" id="CLU_1945160_0_0_11"/>
<organism evidence="1 2">
    <name type="scientific">Cryptobacterium curtum (strain ATCC 700683 / DSM 15641 / CCUG 43107 / 12-3)</name>
    <dbReference type="NCBI Taxonomy" id="469378"/>
    <lineage>
        <taxon>Bacteria</taxon>
        <taxon>Bacillati</taxon>
        <taxon>Actinomycetota</taxon>
        <taxon>Coriobacteriia</taxon>
        <taxon>Eggerthellales</taxon>
        <taxon>Eggerthellaceae</taxon>
        <taxon>Cryptobacterium</taxon>
    </lineage>
</organism>
<gene>
    <name evidence="1" type="ordered locus">Ccur_02700</name>
</gene>
<protein>
    <submittedName>
        <fullName evidence="1">Uncharacterized protein</fullName>
    </submittedName>
</protein>
<dbReference type="AlphaFoldDB" id="C7MM57"/>
<dbReference type="RefSeq" id="WP_012802685.1">
    <property type="nucleotide sequence ID" value="NC_013170.1"/>
</dbReference>
<name>C7MM57_CRYCD</name>
<keyword evidence="2" id="KW-1185">Reference proteome</keyword>
<dbReference type="OrthoDB" id="2510110at2"/>
<proteinExistence type="predicted"/>
<dbReference type="KEGG" id="ccu:Ccur_02700"/>